<feature type="compositionally biased region" description="Low complexity" evidence="1">
    <location>
        <begin position="287"/>
        <end position="298"/>
    </location>
</feature>
<sequence>MEKRPAYTGLAAGDSGGCAADERATAMAAPPLTSRLRPPIPWTTLDAGDRSSVSPGSMLPPVAVALGDPVGLRRSERAVVPLWWRARGAAARSVAASRHDGRSGRRGNNTASQGVQRGSAADTCTLSGSRTAARSANVHGAAGPKQSAGSTVEVLGPRPAPAGPHAGARAASGTEGRRAARGSPGAWPTGGSAGVPRAALFIRAGAPGAAFGESAWHERRQAEERWADVHVHRRRPISTAAVGSMRAVPLPLRMRAPGAPGCPPAPTGPRRTTPAGTLAAPSRGRRPNGNAGLRALGGRPLGGSSPGALRDFQFCFDAALAVAVSARVPRRD</sequence>
<dbReference type="HOGENOM" id="CLU_837535_0_0_1"/>
<feature type="region of interest" description="Disordered" evidence="1">
    <location>
        <begin position="90"/>
        <end position="192"/>
    </location>
</feature>
<dbReference type="EMBL" id="DS875680">
    <property type="protein sequence ID" value="EEC14811.1"/>
    <property type="molecule type" value="Genomic_DNA"/>
</dbReference>
<dbReference type="PaxDb" id="6945-B7Q7I9"/>
<dbReference type="Proteomes" id="UP000001555">
    <property type="component" value="Unassembled WGS sequence"/>
</dbReference>
<feature type="compositionally biased region" description="Polar residues" evidence="1">
    <location>
        <begin position="106"/>
        <end position="134"/>
    </location>
</feature>
<protein>
    <submittedName>
        <fullName evidence="2 3">Collagen, putative</fullName>
    </submittedName>
</protein>
<evidence type="ECO:0000313" key="4">
    <source>
        <dbReference type="Proteomes" id="UP000001555"/>
    </source>
</evidence>
<evidence type="ECO:0000313" key="2">
    <source>
        <dbReference type="EMBL" id="EEC14811.1"/>
    </source>
</evidence>
<keyword evidence="2" id="KW-0176">Collagen</keyword>
<reference evidence="3" key="2">
    <citation type="submission" date="2020-05" db="UniProtKB">
        <authorList>
            <consortium name="EnsemblMetazoa"/>
        </authorList>
    </citation>
    <scope>IDENTIFICATION</scope>
    <source>
        <strain evidence="3">wikel</strain>
    </source>
</reference>
<dbReference type="GO" id="GO:0005581">
    <property type="term" value="C:collagen trimer"/>
    <property type="evidence" value="ECO:0007669"/>
    <property type="project" value="UniProtKB-KW"/>
</dbReference>
<name>B7Q7I9_IXOSC</name>
<dbReference type="InParanoid" id="B7Q7I9"/>
<evidence type="ECO:0000313" key="3">
    <source>
        <dbReference type="EnsemblMetazoa" id="ISCW011288-PA"/>
    </source>
</evidence>
<gene>
    <name evidence="2" type="ORF">IscW_ISCW011288</name>
</gene>
<feature type="region of interest" description="Disordered" evidence="1">
    <location>
        <begin position="258"/>
        <end position="302"/>
    </location>
</feature>
<feature type="compositionally biased region" description="Low complexity" evidence="1">
    <location>
        <begin position="268"/>
        <end position="277"/>
    </location>
</feature>
<evidence type="ECO:0000256" key="1">
    <source>
        <dbReference type="SAM" id="MobiDB-lite"/>
    </source>
</evidence>
<accession>B7Q7I9</accession>
<dbReference type="AlphaFoldDB" id="B7Q7I9"/>
<reference evidence="2 4" key="1">
    <citation type="submission" date="2008-03" db="EMBL/GenBank/DDBJ databases">
        <title>Annotation of Ixodes scapularis.</title>
        <authorList>
            <consortium name="Ixodes scapularis Genome Project Consortium"/>
            <person name="Caler E."/>
            <person name="Hannick L.I."/>
            <person name="Bidwell S."/>
            <person name="Joardar V."/>
            <person name="Thiagarajan M."/>
            <person name="Amedeo P."/>
            <person name="Galinsky K.J."/>
            <person name="Schobel S."/>
            <person name="Inman J."/>
            <person name="Hostetler J."/>
            <person name="Miller J."/>
            <person name="Hammond M."/>
            <person name="Megy K."/>
            <person name="Lawson D."/>
            <person name="Kodira C."/>
            <person name="Sutton G."/>
            <person name="Meyer J."/>
            <person name="Hill C.A."/>
            <person name="Birren B."/>
            <person name="Nene V."/>
            <person name="Collins F."/>
            <person name="Alarcon-Chaidez F."/>
            <person name="Wikel S."/>
            <person name="Strausberg R."/>
        </authorList>
    </citation>
    <scope>NUCLEOTIDE SEQUENCE [LARGE SCALE GENOMIC DNA]</scope>
    <source>
        <strain evidence="4">Wikel</strain>
        <strain evidence="2">Wikel colony</strain>
    </source>
</reference>
<organism>
    <name type="scientific">Ixodes scapularis</name>
    <name type="common">Black-legged tick</name>
    <name type="synonym">Deer tick</name>
    <dbReference type="NCBI Taxonomy" id="6945"/>
    <lineage>
        <taxon>Eukaryota</taxon>
        <taxon>Metazoa</taxon>
        <taxon>Ecdysozoa</taxon>
        <taxon>Arthropoda</taxon>
        <taxon>Chelicerata</taxon>
        <taxon>Arachnida</taxon>
        <taxon>Acari</taxon>
        <taxon>Parasitiformes</taxon>
        <taxon>Ixodida</taxon>
        <taxon>Ixodoidea</taxon>
        <taxon>Ixodidae</taxon>
        <taxon>Ixodinae</taxon>
        <taxon>Ixodes</taxon>
    </lineage>
</organism>
<dbReference type="VEuPathDB" id="VectorBase:ISCI011288"/>
<dbReference type="VEuPathDB" id="VectorBase:ISCW011288"/>
<keyword evidence="4" id="KW-1185">Reference proteome</keyword>
<feature type="compositionally biased region" description="Low complexity" evidence="1">
    <location>
        <begin position="163"/>
        <end position="173"/>
    </location>
</feature>
<dbReference type="EnsemblMetazoa" id="ISCW011288-RA">
    <property type="protein sequence ID" value="ISCW011288-PA"/>
    <property type="gene ID" value="ISCW011288"/>
</dbReference>
<proteinExistence type="predicted"/>
<dbReference type="EMBL" id="ABJB010463499">
    <property type="status" value="NOT_ANNOTATED_CDS"/>
    <property type="molecule type" value="Genomic_DNA"/>
</dbReference>